<accession>A0A381PCE9</accession>
<dbReference type="SUPFAM" id="SSF55060">
    <property type="entry name" value="GHMP Kinase, C-terminal domain"/>
    <property type="match status" value="1"/>
</dbReference>
<dbReference type="EMBL" id="UINC01000910">
    <property type="protein sequence ID" value="SUZ63173.1"/>
    <property type="molecule type" value="Genomic_DNA"/>
</dbReference>
<name>A0A381PCE9_9ZZZZ</name>
<sequence length="289" mass="32587">MISTSGYYHGNWRYHCDENGNIKWLDDLPSENFFALFECIWKRLSFNPRTGLHITLNTNQFFEKISGSKYGLGSSAALAVALSGALLSLKKSSTSVISLAHESHNSFQHGVGSGADIITAKQGGVIEFRDMNNFFNLEWPTGLLYKLIWSGKESNTIDKLHKFLRNEKHKSFNHLKNSSQQVLNFWKRNDLVSLLNMLNIYVDVLQDFDSHYKIGVFDSGHQELTDMTKNIENIIYKPCGAGGGDIGIVLSNSIERIDNFVKKAEKLGFISLNALIDPQGLFLRDNDND</sequence>
<keyword evidence="2" id="KW-0067">ATP-binding</keyword>
<dbReference type="AlphaFoldDB" id="A0A381PCE9"/>
<evidence type="ECO:0000256" key="2">
    <source>
        <dbReference type="ARBA" id="ARBA00022840"/>
    </source>
</evidence>
<dbReference type="InterPro" id="IPR014721">
    <property type="entry name" value="Ribsml_uS5_D2-typ_fold_subgr"/>
</dbReference>
<evidence type="ECO:0000259" key="3">
    <source>
        <dbReference type="Pfam" id="PF00288"/>
    </source>
</evidence>
<dbReference type="InterPro" id="IPR020568">
    <property type="entry name" value="Ribosomal_Su5_D2-typ_SF"/>
</dbReference>
<keyword evidence="1" id="KW-0547">Nucleotide-binding</keyword>
<reference evidence="4" key="1">
    <citation type="submission" date="2018-05" db="EMBL/GenBank/DDBJ databases">
        <authorList>
            <person name="Lanie J.A."/>
            <person name="Ng W.-L."/>
            <person name="Kazmierczak K.M."/>
            <person name="Andrzejewski T.M."/>
            <person name="Davidsen T.M."/>
            <person name="Wayne K.J."/>
            <person name="Tettelin H."/>
            <person name="Glass J.I."/>
            <person name="Rusch D."/>
            <person name="Podicherti R."/>
            <person name="Tsui H.-C.T."/>
            <person name="Winkler M.E."/>
        </authorList>
    </citation>
    <scope>NUCLEOTIDE SEQUENCE</scope>
</reference>
<dbReference type="Pfam" id="PF00288">
    <property type="entry name" value="GHMP_kinases_N"/>
    <property type="match status" value="1"/>
</dbReference>
<evidence type="ECO:0000256" key="1">
    <source>
        <dbReference type="ARBA" id="ARBA00022741"/>
    </source>
</evidence>
<dbReference type="GO" id="GO:0005524">
    <property type="term" value="F:ATP binding"/>
    <property type="evidence" value="ECO:0007669"/>
    <property type="project" value="UniProtKB-KW"/>
</dbReference>
<dbReference type="Gene3D" id="3.30.70.890">
    <property type="entry name" value="GHMP kinase, C-terminal domain"/>
    <property type="match status" value="1"/>
</dbReference>
<gene>
    <name evidence="4" type="ORF">METZ01_LOCUS16027</name>
</gene>
<dbReference type="Gene3D" id="3.30.230.10">
    <property type="match status" value="1"/>
</dbReference>
<evidence type="ECO:0000313" key="4">
    <source>
        <dbReference type="EMBL" id="SUZ63173.1"/>
    </source>
</evidence>
<organism evidence="4">
    <name type="scientific">marine metagenome</name>
    <dbReference type="NCBI Taxonomy" id="408172"/>
    <lineage>
        <taxon>unclassified sequences</taxon>
        <taxon>metagenomes</taxon>
        <taxon>ecological metagenomes</taxon>
    </lineage>
</organism>
<dbReference type="InterPro" id="IPR006204">
    <property type="entry name" value="GHMP_kinase_N_dom"/>
</dbReference>
<protein>
    <recommendedName>
        <fullName evidence="3">GHMP kinase N-terminal domain-containing protein</fullName>
    </recommendedName>
</protein>
<dbReference type="InterPro" id="IPR036554">
    <property type="entry name" value="GHMP_kinase_C_sf"/>
</dbReference>
<dbReference type="SUPFAM" id="SSF54211">
    <property type="entry name" value="Ribosomal protein S5 domain 2-like"/>
    <property type="match status" value="1"/>
</dbReference>
<proteinExistence type="predicted"/>
<feature type="domain" description="GHMP kinase N-terminal" evidence="3">
    <location>
        <begin position="47"/>
        <end position="124"/>
    </location>
</feature>